<dbReference type="InterPro" id="IPR001911">
    <property type="entry name" value="Ribosomal_bS21"/>
</dbReference>
<evidence type="ECO:0000256" key="2">
    <source>
        <dbReference type="ARBA" id="ARBA00022980"/>
    </source>
</evidence>
<dbReference type="InterPro" id="IPR052837">
    <property type="entry name" value="Mitoribosomal_bS21"/>
</dbReference>
<accession>A0A2V1AS41</accession>
<comment type="caution">
    <text evidence="4">The sequence shown here is derived from an EMBL/GenBank/DDBJ whole genome shotgun (WGS) entry which is preliminary data.</text>
</comment>
<sequence length="176" mass="20112">MFKSSVVKSIQLGRFMPVGSVPRMLSSSSRNMSVFDELKNSESATKKNASTIFDIDELIANSPGLQTNHELGSNYDSYAFGNTEKHPRDVAKELSLTGTQAGRTVEVKQGNVSQSLKVLFRLLRDESIISMKFRQKRHLRPALLHDRKHRLWWRKNFAARFSELLGQVRDAKRRGY</sequence>
<dbReference type="EMBL" id="PKFO01000003">
    <property type="protein sequence ID" value="PVH20562.1"/>
    <property type="molecule type" value="Genomic_DNA"/>
</dbReference>
<gene>
    <name evidence="4" type="ORF">CXQ85_002356</name>
</gene>
<dbReference type="Pfam" id="PF01165">
    <property type="entry name" value="Ribosomal_S21"/>
    <property type="match status" value="1"/>
</dbReference>
<dbReference type="AlphaFoldDB" id="A0A2V1AS41"/>
<evidence type="ECO:0000256" key="1">
    <source>
        <dbReference type="ARBA" id="ARBA00006640"/>
    </source>
</evidence>
<dbReference type="RefSeq" id="XP_025341502.1">
    <property type="nucleotide sequence ID" value="XM_025486037.1"/>
</dbReference>
<dbReference type="VEuPathDB" id="FungiDB:CXQ85_002356"/>
<comment type="similarity">
    <text evidence="1">Belongs to the bacterial ribosomal protein bS21 family.</text>
</comment>
<evidence type="ECO:0000313" key="4">
    <source>
        <dbReference type="EMBL" id="PVH20562.1"/>
    </source>
</evidence>
<name>A0A2V1AS41_9ASCO</name>
<evidence type="ECO:0000313" key="5">
    <source>
        <dbReference type="Proteomes" id="UP000244309"/>
    </source>
</evidence>
<protein>
    <recommendedName>
        <fullName evidence="6">Ribosomal protein S21</fullName>
    </recommendedName>
</protein>
<proteinExistence type="inferred from homology"/>
<dbReference type="GO" id="GO:0005763">
    <property type="term" value="C:mitochondrial small ribosomal subunit"/>
    <property type="evidence" value="ECO:0007669"/>
    <property type="project" value="TreeGrafter"/>
</dbReference>
<dbReference type="PANTHER" id="PTHR41237">
    <property type="entry name" value="37S RIBOSOMAL PROTEIN MRP21, MITOCHONDRIAL"/>
    <property type="match status" value="1"/>
</dbReference>
<dbReference type="PANTHER" id="PTHR41237:SF1">
    <property type="entry name" value="SMALL RIBOSOMAL SUBUNIT PROTEIN BS21M"/>
    <property type="match status" value="1"/>
</dbReference>
<dbReference type="Proteomes" id="UP000244309">
    <property type="component" value="Unassembled WGS sequence"/>
</dbReference>
<evidence type="ECO:0000256" key="3">
    <source>
        <dbReference type="ARBA" id="ARBA00023274"/>
    </source>
</evidence>
<keyword evidence="5" id="KW-1185">Reference proteome</keyword>
<dbReference type="GO" id="GO:0070124">
    <property type="term" value="P:mitochondrial translational initiation"/>
    <property type="evidence" value="ECO:0007669"/>
    <property type="project" value="TreeGrafter"/>
</dbReference>
<keyword evidence="3" id="KW-0687">Ribonucleoprotein</keyword>
<dbReference type="STRING" id="45357.A0A2V1AS41"/>
<dbReference type="GO" id="GO:0003735">
    <property type="term" value="F:structural constituent of ribosome"/>
    <property type="evidence" value="ECO:0007669"/>
    <property type="project" value="InterPro"/>
</dbReference>
<keyword evidence="2" id="KW-0689">Ribosomal protein</keyword>
<evidence type="ECO:0008006" key="6">
    <source>
        <dbReference type="Google" id="ProtNLM"/>
    </source>
</evidence>
<dbReference type="OrthoDB" id="2501249at2759"/>
<dbReference type="GeneID" id="37007687"/>
<organism evidence="4 5">
    <name type="scientific">Candidozyma haemuli</name>
    <dbReference type="NCBI Taxonomy" id="45357"/>
    <lineage>
        <taxon>Eukaryota</taxon>
        <taxon>Fungi</taxon>
        <taxon>Dikarya</taxon>
        <taxon>Ascomycota</taxon>
        <taxon>Saccharomycotina</taxon>
        <taxon>Pichiomycetes</taxon>
        <taxon>Metschnikowiaceae</taxon>
        <taxon>Candidozyma</taxon>
    </lineage>
</organism>
<reference evidence="4 5" key="1">
    <citation type="submission" date="2017-12" db="EMBL/GenBank/DDBJ databases">
        <title>Genome Sequence of a Multidrug-Resistant Candida haemulonii Isolate from a Patient with Chronic Leg Ulcers in Israel.</title>
        <authorList>
            <person name="Chow N.A."/>
            <person name="Gade L."/>
            <person name="Batra D."/>
            <person name="Rowe L.A."/>
            <person name="Ben-Ami R."/>
            <person name="Loparev V.N."/>
            <person name="Litvintseva A.P."/>
        </authorList>
    </citation>
    <scope>NUCLEOTIDE SEQUENCE [LARGE SCALE GENOMIC DNA]</scope>
    <source>
        <strain evidence="4 5">B11899</strain>
    </source>
</reference>